<keyword evidence="3" id="KW-0964">Secreted</keyword>
<gene>
    <name evidence="6" type="ORF">CMV30_09085</name>
</gene>
<dbReference type="GO" id="GO:0005198">
    <property type="term" value="F:structural molecule activity"/>
    <property type="evidence" value="ECO:0007669"/>
    <property type="project" value="UniProtKB-UniRule"/>
</dbReference>
<protein>
    <recommendedName>
        <fullName evidence="3">Flagellin</fullName>
    </recommendedName>
</protein>
<name>A0A290Q5Y7_9BACT</name>
<organism evidence="6 7">
    <name type="scientific">Nibricoccus aquaticus</name>
    <dbReference type="NCBI Taxonomy" id="2576891"/>
    <lineage>
        <taxon>Bacteria</taxon>
        <taxon>Pseudomonadati</taxon>
        <taxon>Verrucomicrobiota</taxon>
        <taxon>Opitutia</taxon>
        <taxon>Opitutales</taxon>
        <taxon>Opitutaceae</taxon>
        <taxon>Nibricoccus</taxon>
    </lineage>
</organism>
<comment type="subcellular location">
    <subcellularLocation>
        <location evidence="3">Secreted</location>
    </subcellularLocation>
    <subcellularLocation>
        <location evidence="3">Bacterial flagellum</location>
    </subcellularLocation>
</comment>
<evidence type="ECO:0000256" key="2">
    <source>
        <dbReference type="ARBA" id="ARBA00023143"/>
    </source>
</evidence>
<sequence length="274" mass="27981">MSVVINTNYSATVASNNLASSNAMLQRSLNRLSSGSKIVTPSDDAGGLAVSMKLSAAAKRQGAVSSNIGNSVSYLQTQDGALKVTGKVLDRMSELKTLYADPTKNSSDLANYDSEFTALQSQLTSLVAEKFNGVTLFGSASLTVAVTEDGSTTSAVSLAGRDLAGTSAGIGALTSSSVTSLGSSGLTLSAITSAIQNVATMRAQNGAEQSRLGFAGELLTTNKANLEAANSRIIDVDVAQESTQLARWNTLVQAGTAMLAQANGSAQTALRLIS</sequence>
<keyword evidence="6" id="KW-0966">Cell projection</keyword>
<dbReference type="Proteomes" id="UP000217265">
    <property type="component" value="Chromosome"/>
</dbReference>
<reference evidence="6 7" key="1">
    <citation type="submission" date="2017-09" db="EMBL/GenBank/DDBJ databases">
        <title>Complete genome sequence of Verrucomicrobial strain HZ-65, isolated from freshwater.</title>
        <authorList>
            <person name="Choi A."/>
        </authorList>
    </citation>
    <scope>NUCLEOTIDE SEQUENCE [LARGE SCALE GENOMIC DNA]</scope>
    <source>
        <strain evidence="6 7">HZ-65</strain>
    </source>
</reference>
<accession>A0A290Q5Y7</accession>
<keyword evidence="6" id="KW-0282">Flagellum</keyword>
<dbReference type="PANTHER" id="PTHR42792:SF2">
    <property type="entry name" value="FLAGELLIN"/>
    <property type="match status" value="1"/>
</dbReference>
<evidence type="ECO:0000313" key="6">
    <source>
        <dbReference type="EMBL" id="ATC64095.1"/>
    </source>
</evidence>
<evidence type="ECO:0000313" key="7">
    <source>
        <dbReference type="Proteomes" id="UP000217265"/>
    </source>
</evidence>
<dbReference type="GO" id="GO:0005576">
    <property type="term" value="C:extracellular region"/>
    <property type="evidence" value="ECO:0007669"/>
    <property type="project" value="UniProtKB-SubCell"/>
</dbReference>
<dbReference type="KEGG" id="vbh:CMV30_09085"/>
<dbReference type="Pfam" id="PF00700">
    <property type="entry name" value="Flagellin_C"/>
    <property type="match status" value="1"/>
</dbReference>
<keyword evidence="6" id="KW-0969">Cilium</keyword>
<evidence type="ECO:0000256" key="3">
    <source>
        <dbReference type="RuleBase" id="RU362073"/>
    </source>
</evidence>
<comment type="similarity">
    <text evidence="1 3">Belongs to the bacterial flagellin family.</text>
</comment>
<dbReference type="SUPFAM" id="SSF64518">
    <property type="entry name" value="Phase 1 flagellin"/>
    <property type="match status" value="1"/>
</dbReference>
<dbReference type="EMBL" id="CP023344">
    <property type="protein sequence ID" value="ATC64095.1"/>
    <property type="molecule type" value="Genomic_DNA"/>
</dbReference>
<proteinExistence type="inferred from homology"/>
<keyword evidence="2 3" id="KW-0975">Bacterial flagellum</keyword>
<dbReference type="InterPro" id="IPR001492">
    <property type="entry name" value="Flagellin"/>
</dbReference>
<dbReference type="PRINTS" id="PR00207">
    <property type="entry name" value="FLAGELLIN"/>
</dbReference>
<dbReference type="PANTHER" id="PTHR42792">
    <property type="entry name" value="FLAGELLIN"/>
    <property type="match status" value="1"/>
</dbReference>
<feature type="domain" description="Flagellin C-terminal" evidence="5">
    <location>
        <begin position="188"/>
        <end position="273"/>
    </location>
</feature>
<dbReference type="InterPro" id="IPR046358">
    <property type="entry name" value="Flagellin_C"/>
</dbReference>
<dbReference type="Gene3D" id="1.20.1330.10">
    <property type="entry name" value="f41 fragment of flagellin, N-terminal domain"/>
    <property type="match status" value="1"/>
</dbReference>
<dbReference type="OrthoDB" id="188378at2"/>
<dbReference type="AlphaFoldDB" id="A0A290Q5Y7"/>
<feature type="domain" description="Flagellin N-terminal" evidence="4">
    <location>
        <begin position="5"/>
        <end position="137"/>
    </location>
</feature>
<dbReference type="Pfam" id="PF00669">
    <property type="entry name" value="Flagellin_N"/>
    <property type="match status" value="1"/>
</dbReference>
<comment type="function">
    <text evidence="3">Flagellin is the subunit protein which polymerizes to form the filaments of bacterial flagella.</text>
</comment>
<dbReference type="InterPro" id="IPR001029">
    <property type="entry name" value="Flagellin_N"/>
</dbReference>
<evidence type="ECO:0000256" key="1">
    <source>
        <dbReference type="ARBA" id="ARBA00005709"/>
    </source>
</evidence>
<evidence type="ECO:0000259" key="4">
    <source>
        <dbReference type="Pfam" id="PF00669"/>
    </source>
</evidence>
<dbReference type="InterPro" id="IPR042187">
    <property type="entry name" value="Flagellin_C_sub2"/>
</dbReference>
<dbReference type="RefSeq" id="WP_096055727.1">
    <property type="nucleotide sequence ID" value="NZ_CP023344.1"/>
</dbReference>
<dbReference type="Gene3D" id="6.10.10.10">
    <property type="entry name" value="Flagellar export chaperone, C-terminal domain"/>
    <property type="match status" value="1"/>
</dbReference>
<keyword evidence="7" id="KW-1185">Reference proteome</keyword>
<dbReference type="GO" id="GO:0009288">
    <property type="term" value="C:bacterial-type flagellum"/>
    <property type="evidence" value="ECO:0007669"/>
    <property type="project" value="UniProtKB-SubCell"/>
</dbReference>
<evidence type="ECO:0000259" key="5">
    <source>
        <dbReference type="Pfam" id="PF00700"/>
    </source>
</evidence>